<keyword evidence="5 8" id="KW-1133">Transmembrane helix</keyword>
<gene>
    <name evidence="9" type="primary">MPDU1_2</name>
    <name evidence="9" type="ORF">F1559_004771</name>
</gene>
<evidence type="ECO:0000256" key="1">
    <source>
        <dbReference type="ARBA" id="ARBA00004141"/>
    </source>
</evidence>
<evidence type="ECO:0000313" key="10">
    <source>
        <dbReference type="Proteomes" id="UP000530660"/>
    </source>
</evidence>
<comment type="similarity">
    <text evidence="7">Belongs to the MPDU1 (TC 2.A.43.3) family.</text>
</comment>
<comment type="caution">
    <text evidence="9">The sequence shown here is derived from an EMBL/GenBank/DDBJ whole genome shotgun (WGS) entry which is preliminary data.</text>
</comment>
<keyword evidence="4" id="KW-0677">Repeat</keyword>
<organism evidence="9 10">
    <name type="scientific">Cyanidiococcus yangmingshanensis</name>
    <dbReference type="NCBI Taxonomy" id="2690220"/>
    <lineage>
        <taxon>Eukaryota</taxon>
        <taxon>Rhodophyta</taxon>
        <taxon>Bangiophyceae</taxon>
        <taxon>Cyanidiales</taxon>
        <taxon>Cyanidiaceae</taxon>
        <taxon>Cyanidiococcus</taxon>
    </lineage>
</organism>
<dbReference type="AlphaFoldDB" id="A0A7J7INC1"/>
<keyword evidence="3 8" id="KW-0812">Transmembrane</keyword>
<proteinExistence type="inferred from homology"/>
<dbReference type="Gene3D" id="1.20.1280.290">
    <property type="match status" value="1"/>
</dbReference>
<sequence length="125" mass="13561">MSHFDVRPGRMMTLALLGGIGALMAVLLSPSVAPLGLVAATQAISIPLLNASRLPQIILNARTRTTGQLSITTLLLQVLGNAARLFTTLVQLEGNMLYLLSSIVAFVLNSVLVYQYFRFYSTEHE</sequence>
<evidence type="ECO:0000313" key="9">
    <source>
        <dbReference type="EMBL" id="KAF6004616.1"/>
    </source>
</evidence>
<keyword evidence="2" id="KW-0813">Transport</keyword>
<evidence type="ECO:0000256" key="7">
    <source>
        <dbReference type="ARBA" id="ARBA00038475"/>
    </source>
</evidence>
<comment type="subcellular location">
    <subcellularLocation>
        <location evidence="1">Membrane</location>
        <topology evidence="1">Multi-pass membrane protein</topology>
    </subcellularLocation>
</comment>
<dbReference type="OrthoDB" id="271506at2759"/>
<dbReference type="InterPro" id="IPR006603">
    <property type="entry name" value="PQ-loop_rpt"/>
</dbReference>
<dbReference type="Pfam" id="PF04193">
    <property type="entry name" value="PQ-loop"/>
    <property type="match status" value="1"/>
</dbReference>
<evidence type="ECO:0000256" key="3">
    <source>
        <dbReference type="ARBA" id="ARBA00022692"/>
    </source>
</evidence>
<dbReference type="InterPro" id="IPR016817">
    <property type="entry name" value="MannP-dilichol_defect-1"/>
</dbReference>
<name>A0A7J7INC1_9RHOD</name>
<feature type="transmembrane region" description="Helical" evidence="8">
    <location>
        <begin position="98"/>
        <end position="117"/>
    </location>
</feature>
<evidence type="ECO:0000256" key="6">
    <source>
        <dbReference type="ARBA" id="ARBA00023136"/>
    </source>
</evidence>
<evidence type="ECO:0000256" key="5">
    <source>
        <dbReference type="ARBA" id="ARBA00022989"/>
    </source>
</evidence>
<evidence type="ECO:0000256" key="2">
    <source>
        <dbReference type="ARBA" id="ARBA00022448"/>
    </source>
</evidence>
<keyword evidence="10" id="KW-1185">Reference proteome</keyword>
<evidence type="ECO:0000256" key="8">
    <source>
        <dbReference type="SAM" id="Phobius"/>
    </source>
</evidence>
<dbReference type="SMART" id="SM00679">
    <property type="entry name" value="CTNS"/>
    <property type="match status" value="1"/>
</dbReference>
<reference evidence="9 10" key="1">
    <citation type="journal article" date="2020" name="J. Phycol.">
        <title>Comparative genome analysis reveals Cyanidiococcus gen. nov., a new extremophilic red algal genus sister to Cyanidioschyzon (Cyanidioschyzonaceae, Rhodophyta).</title>
        <authorList>
            <person name="Liu S.-L."/>
            <person name="Chiang Y.-R."/>
            <person name="Yoon H.S."/>
            <person name="Fu H.-Y."/>
        </authorList>
    </citation>
    <scope>NUCLEOTIDE SEQUENCE [LARGE SCALE GENOMIC DNA]</scope>
    <source>
        <strain evidence="9 10">THAL066</strain>
    </source>
</reference>
<evidence type="ECO:0000256" key="4">
    <source>
        <dbReference type="ARBA" id="ARBA00022737"/>
    </source>
</evidence>
<dbReference type="Proteomes" id="UP000530660">
    <property type="component" value="Unassembled WGS sequence"/>
</dbReference>
<dbReference type="EMBL" id="VWRR01000003">
    <property type="protein sequence ID" value="KAF6004616.1"/>
    <property type="molecule type" value="Genomic_DNA"/>
</dbReference>
<dbReference type="PANTHER" id="PTHR12226:SF2">
    <property type="entry name" value="MANNOSE-P-DOLICHOL UTILIZATION DEFECT 1 PROTEIN"/>
    <property type="match status" value="1"/>
</dbReference>
<accession>A0A7J7INC1</accession>
<dbReference type="GO" id="GO:0016020">
    <property type="term" value="C:membrane"/>
    <property type="evidence" value="ECO:0007669"/>
    <property type="project" value="UniProtKB-SubCell"/>
</dbReference>
<keyword evidence="6 8" id="KW-0472">Membrane</keyword>
<dbReference type="PANTHER" id="PTHR12226">
    <property type="entry name" value="MANNOSE-P-DOLICHOL UTILIZATION DEFECT 1 LEC35 -RELATED"/>
    <property type="match status" value="1"/>
</dbReference>
<protein>
    <submittedName>
        <fullName evidence="9">MannoseP-dolichol utilization defect 1</fullName>
    </submittedName>
</protein>